<evidence type="ECO:0000313" key="1">
    <source>
        <dbReference type="EMBL" id="TNJ40393.1"/>
    </source>
</evidence>
<dbReference type="RefSeq" id="WP_139455863.1">
    <property type="nucleotide sequence ID" value="NZ_VDCH01000001.1"/>
</dbReference>
<dbReference type="Proteomes" id="UP000308271">
    <property type="component" value="Unassembled WGS sequence"/>
</dbReference>
<organism evidence="1 2">
    <name type="scientific">Chlorobaculum thiosulfatiphilum</name>
    <name type="common">Chlorobium limicola f.sp. thiosulfatophilum</name>
    <dbReference type="NCBI Taxonomy" id="115852"/>
    <lineage>
        <taxon>Bacteria</taxon>
        <taxon>Pseudomonadati</taxon>
        <taxon>Chlorobiota</taxon>
        <taxon>Chlorobiia</taxon>
        <taxon>Chlorobiales</taxon>
        <taxon>Chlorobiaceae</taxon>
        <taxon>Chlorobaculum</taxon>
    </lineage>
</organism>
<protein>
    <submittedName>
        <fullName evidence="1">Uncharacterized protein</fullName>
    </submittedName>
</protein>
<gene>
    <name evidence="1" type="ORF">FGF66_01170</name>
</gene>
<proteinExistence type="predicted"/>
<evidence type="ECO:0000313" key="2">
    <source>
        <dbReference type="Proteomes" id="UP000308271"/>
    </source>
</evidence>
<name>A0A5C4SA12_CHLTI</name>
<accession>A0A5C4SA12</accession>
<dbReference type="AlphaFoldDB" id="A0A5C4SA12"/>
<keyword evidence="2" id="KW-1185">Reference proteome</keyword>
<sequence length="1113" mass="124419">MAVTTGTIQKEPRREPDQEFTALRRKGIELIEQMSSRWWTDYNSHDPGVTMLEALCYAITDLGYRIGWDIADLLQNPPGDGSEDSIQPFFTAREILTVNPLTADDFRRLLIDHEGIGKAWIANSQTGCESAWYADCKHDRLSFMPTGAQTFERDAISPRGIRDVFVQFENDPELGDLNDRKIRHAFAIQPSKSKALEVTAEFRLPAWSTKAWGEASRFIDANGKLAGGITSVKLTNIVEGERKQSYLADIEIVFEKDSGSADEAAEVVTLELPAVPVRLYGSTSELKGYGDAWDFSDFDSGELAKVVAEPFLLKSAAVQRITEEAAALLRARRNLCEEFCRIEPIQTEEVAICADILVTAEADIEQVFASMIFAIENYFNPPLAFHTLDELRREGVTVEDIFDGPMLAHGFLRHEELEKARLRKSLRTSDIINEIVEIEGVVAVRSLRLTRYDSTGKPASGVADIGRGADAKKISAEWTLEISENCLPILSIENSAFLFFKNDLPFVADFVEVSDTLNQLRGEAERLKTQRSGSLDLPTPTGRYRDPQRYAPMQYALPECYGVGPDGVREPATAERRAQVRQLKGYLMLFEQLLANAFSQLAGARHLFSLDPATRQTMFVQSLNDENLIRGVTDILKAELDEAALHDMVETTTTMQERRGRFLDHLMARFGERFSDYALQVTDYDGKKKPAETLIEGKLAFLSALPELSRDRAKGMNTAATALTPEDEAVLKKRISLLAGLAPETAEKIIVVEHLLLRPRFPGDALMEVCLDEQPCGEVDPYSFQLTVVMPGWLAPFDKNIELRRFVENTIRQELPCHILGKICWVGNQDYDAAYREKLIVPLAEFLREEGRNAGNARPSVGNAQKGANNLHDAALESFSAWMEKGAYRKVAANNLEASLRDLFVAELDPLSDIYGGVSNYDIIATEIHDMMAKHFASIVEDDRWYIYKRFKDAWDAWLAALPERQRSEWKPAGFVSRVQETMRGMIGSRLDPAQTARQALEQFGDLFDRAMRELAAAGDAVNDPKSVVAEIFEEALDCEPFDSSSLSADELASLKALFIELYAPRVHDTLLLREVVAMHARLTSIYPPATLHDCVDGNDLNPVRLDSTILGA</sequence>
<dbReference type="EMBL" id="VDCH01000001">
    <property type="protein sequence ID" value="TNJ40393.1"/>
    <property type="molecule type" value="Genomic_DNA"/>
</dbReference>
<reference evidence="1 2" key="1">
    <citation type="submission" date="2019-05" db="EMBL/GenBank/DDBJ databases">
        <title>Draft Whole-Genome sequence of the green sulfur bacterium Chlorobaculum thiosulfatiphilum DSM 249.</title>
        <authorList>
            <person name="Meyer T.E."/>
            <person name="Kyndt J.A."/>
        </authorList>
    </citation>
    <scope>NUCLEOTIDE SEQUENCE [LARGE SCALE GENOMIC DNA]</scope>
    <source>
        <strain evidence="1 2">DSM 249</strain>
    </source>
</reference>
<comment type="caution">
    <text evidence="1">The sequence shown here is derived from an EMBL/GenBank/DDBJ whole genome shotgun (WGS) entry which is preliminary data.</text>
</comment>
<dbReference type="OrthoDB" id="8263000at2"/>